<feature type="binding site" evidence="10">
    <location>
        <begin position="25"/>
        <end position="27"/>
    </location>
    <ligand>
        <name>substrate</name>
    </ligand>
</feature>
<evidence type="ECO:0000256" key="11">
    <source>
        <dbReference type="RuleBase" id="RU000532"/>
    </source>
</evidence>
<dbReference type="PROSITE" id="PS00111">
    <property type="entry name" value="PGLYCERATE_KINASE"/>
    <property type="match status" value="1"/>
</dbReference>
<dbReference type="InterPro" id="IPR015911">
    <property type="entry name" value="Phosphoglycerate_kinase_CS"/>
</dbReference>
<feature type="binding site" evidence="10">
    <location>
        <position position="206"/>
    </location>
    <ligand>
        <name>ATP</name>
        <dbReference type="ChEBI" id="CHEBI:30616"/>
    </ligand>
</feature>
<evidence type="ECO:0000313" key="13">
    <source>
        <dbReference type="Proteomes" id="UP001332192"/>
    </source>
</evidence>
<keyword evidence="13" id="KW-1185">Reference proteome</keyword>
<dbReference type="InterPro" id="IPR015824">
    <property type="entry name" value="Phosphoglycerate_kinase_N"/>
</dbReference>
<keyword evidence="5 10" id="KW-0808">Transferase</keyword>
<dbReference type="CDD" id="cd00318">
    <property type="entry name" value="Phosphoglycerate_kinase"/>
    <property type="match status" value="1"/>
</dbReference>
<comment type="catalytic activity">
    <reaction evidence="1 10 11">
        <text>(2R)-3-phosphoglycerate + ATP = (2R)-3-phospho-glyceroyl phosphate + ADP</text>
        <dbReference type="Rhea" id="RHEA:14801"/>
        <dbReference type="ChEBI" id="CHEBI:30616"/>
        <dbReference type="ChEBI" id="CHEBI:57604"/>
        <dbReference type="ChEBI" id="CHEBI:58272"/>
        <dbReference type="ChEBI" id="CHEBI:456216"/>
        <dbReference type="EC" id="2.7.2.3"/>
    </reaction>
</comment>
<feature type="binding site" evidence="10">
    <location>
        <position position="123"/>
    </location>
    <ligand>
        <name>substrate</name>
    </ligand>
</feature>
<dbReference type="Pfam" id="PF00162">
    <property type="entry name" value="PGK"/>
    <property type="match status" value="1"/>
</dbReference>
<dbReference type="PIRSF" id="PIRSF000724">
    <property type="entry name" value="Pgk"/>
    <property type="match status" value="1"/>
</dbReference>
<evidence type="ECO:0000256" key="10">
    <source>
        <dbReference type="HAMAP-Rule" id="MF_00145"/>
    </source>
</evidence>
<dbReference type="Gene3D" id="3.40.50.1260">
    <property type="entry name" value="Phosphoglycerate kinase, N-terminal domain"/>
    <property type="match status" value="2"/>
</dbReference>
<dbReference type="RefSeq" id="WP_324717305.1">
    <property type="nucleotide sequence ID" value="NZ_CP141615.1"/>
</dbReference>
<dbReference type="PANTHER" id="PTHR11406">
    <property type="entry name" value="PHOSPHOGLYCERATE KINASE"/>
    <property type="match status" value="1"/>
</dbReference>
<sequence>MAAPWNKKTVEDVDVANRRVLVRVDFNVPMDEQGRITDDKRIRASLPTIRYLVDHKARVVLMSHLGRPKGKPDPKYSLKPVAARLQQLLATRVAMLPDCVGDAVEQAVAGLQPGEVALLENLRFHPEEEKNDPAFAARLARLGDVYVDDAFGSAHRAHASTEGVAHHLPAVAGYLMAREISIMGRALAHPDRPFVAILGGAKVSDKIGVIRNLLTKVDRLLIGGGMAYTFLKAQGYGIGDSLLDAEHVDLARELMEDARRRGVRLELPVDVVVAKEFKADSPYQVVPASAIPDGWQGLDIGPETRKRFAEAVRDAGCVVWNGPLGVFEMPAFAEGSRAVARALADSHAVTIIGGGDTAAAVEQFGLADRMTHVSTGGGASLEFLEGRELPGVAILQDRE</sequence>
<feature type="binding site" evidence="10">
    <location>
        <position position="328"/>
    </location>
    <ligand>
        <name>ATP</name>
        <dbReference type="ChEBI" id="CHEBI:30616"/>
    </ligand>
</feature>
<keyword evidence="10" id="KW-0963">Cytoplasm</keyword>
<dbReference type="InterPro" id="IPR036043">
    <property type="entry name" value="Phosphoglycerate_kinase_sf"/>
</dbReference>
<evidence type="ECO:0000256" key="1">
    <source>
        <dbReference type="ARBA" id="ARBA00000642"/>
    </source>
</evidence>
<keyword evidence="8 10" id="KW-0067">ATP-binding</keyword>
<dbReference type="InterPro" id="IPR001576">
    <property type="entry name" value="Phosphoglycerate_kinase"/>
</dbReference>
<feature type="binding site" evidence="10">
    <location>
        <begin position="64"/>
        <end position="67"/>
    </location>
    <ligand>
        <name>substrate</name>
    </ligand>
</feature>
<keyword evidence="7 10" id="KW-0418">Kinase</keyword>
<evidence type="ECO:0000256" key="3">
    <source>
        <dbReference type="ARBA" id="ARBA00013061"/>
    </source>
</evidence>
<dbReference type="Proteomes" id="UP001332192">
    <property type="component" value="Chromosome"/>
</dbReference>
<comment type="subcellular location">
    <subcellularLocation>
        <location evidence="10">Cytoplasm</location>
    </subcellularLocation>
</comment>
<evidence type="ECO:0000256" key="7">
    <source>
        <dbReference type="ARBA" id="ARBA00022777"/>
    </source>
</evidence>
<dbReference type="SUPFAM" id="SSF53748">
    <property type="entry name" value="Phosphoglycerate kinase"/>
    <property type="match status" value="1"/>
</dbReference>
<dbReference type="EC" id="2.7.2.3" evidence="3 10"/>
<evidence type="ECO:0000256" key="6">
    <source>
        <dbReference type="ARBA" id="ARBA00022741"/>
    </source>
</evidence>
<evidence type="ECO:0000256" key="2">
    <source>
        <dbReference type="ARBA" id="ARBA00004838"/>
    </source>
</evidence>
<feature type="binding site" evidence="10">
    <location>
        <position position="297"/>
    </location>
    <ligand>
        <name>ATP</name>
        <dbReference type="ChEBI" id="CHEBI:30616"/>
    </ligand>
</feature>
<feature type="binding site" evidence="10">
    <location>
        <begin position="354"/>
        <end position="357"/>
    </location>
    <ligand>
        <name>ATP</name>
        <dbReference type="ChEBI" id="CHEBI:30616"/>
    </ligand>
</feature>
<accession>A0ABZ1BZ75</accession>
<reference evidence="12 13" key="1">
    <citation type="journal article" date="2024" name="Front. Microbiol.">
        <title>Novel thermophilic genera Geochorda gen. nov. and Carboxydochorda gen. nov. from the deep terrestrial subsurface reveal the ecophysiological diversity in the class Limnochordia.</title>
        <authorList>
            <person name="Karnachuk O.V."/>
            <person name="Lukina A.P."/>
            <person name="Avakyan M.R."/>
            <person name="Kadnikov V.V."/>
            <person name="Begmatov S."/>
            <person name="Beletsky A.V."/>
            <person name="Vlasova K.G."/>
            <person name="Novikov A.A."/>
            <person name="Shcherbakova V.A."/>
            <person name="Mardanov A.V."/>
            <person name="Ravin N.V."/>
        </authorList>
    </citation>
    <scope>NUCLEOTIDE SEQUENCE [LARGE SCALE GENOMIC DNA]</scope>
    <source>
        <strain evidence="12 13">L945</strain>
    </source>
</reference>
<protein>
    <recommendedName>
        <fullName evidence="4 10">Phosphoglycerate kinase</fullName>
        <ecNumber evidence="3 10">2.7.2.3</ecNumber>
    </recommendedName>
</protein>
<keyword evidence="9 10" id="KW-0324">Glycolysis</keyword>
<dbReference type="PANTHER" id="PTHR11406:SF23">
    <property type="entry name" value="PHOSPHOGLYCERATE KINASE 1, CHLOROPLASTIC-RELATED"/>
    <property type="match status" value="1"/>
</dbReference>
<comment type="similarity">
    <text evidence="10 11">Belongs to the phosphoglycerate kinase family.</text>
</comment>
<name>A0ABZ1BZ75_9FIRM</name>
<feature type="binding site" evidence="10">
    <location>
        <position position="156"/>
    </location>
    <ligand>
        <name>substrate</name>
    </ligand>
</feature>
<organism evidence="12 13">
    <name type="scientific">Carboxydichorda subterranea</name>
    <dbReference type="NCBI Taxonomy" id="3109565"/>
    <lineage>
        <taxon>Bacteria</taxon>
        <taxon>Bacillati</taxon>
        <taxon>Bacillota</taxon>
        <taxon>Limnochordia</taxon>
        <taxon>Limnochordales</taxon>
        <taxon>Geochordaceae</taxon>
        <taxon>Carboxydichorda</taxon>
    </lineage>
</organism>
<gene>
    <name evidence="10" type="primary">pgk</name>
    <name evidence="12" type="ORF">U7230_03220</name>
</gene>
<evidence type="ECO:0000256" key="4">
    <source>
        <dbReference type="ARBA" id="ARBA00016471"/>
    </source>
</evidence>
<evidence type="ECO:0000256" key="5">
    <source>
        <dbReference type="ARBA" id="ARBA00022679"/>
    </source>
</evidence>
<keyword evidence="6 10" id="KW-0547">Nucleotide-binding</keyword>
<comment type="pathway">
    <text evidence="2 10">Carbohydrate degradation; glycolysis; pyruvate from D-glyceraldehyde 3-phosphate: step 2/5.</text>
</comment>
<feature type="binding site" evidence="10">
    <location>
        <position position="41"/>
    </location>
    <ligand>
        <name>substrate</name>
    </ligand>
</feature>
<evidence type="ECO:0000313" key="12">
    <source>
        <dbReference type="EMBL" id="WRP18034.1"/>
    </source>
</evidence>
<comment type="subunit">
    <text evidence="10">Monomer.</text>
</comment>
<dbReference type="EMBL" id="CP141615">
    <property type="protein sequence ID" value="WRP18034.1"/>
    <property type="molecule type" value="Genomic_DNA"/>
</dbReference>
<dbReference type="GO" id="GO:0004618">
    <property type="term" value="F:phosphoglycerate kinase activity"/>
    <property type="evidence" value="ECO:0007669"/>
    <property type="project" value="UniProtKB-EC"/>
</dbReference>
<evidence type="ECO:0000256" key="9">
    <source>
        <dbReference type="ARBA" id="ARBA00023152"/>
    </source>
</evidence>
<dbReference type="HAMAP" id="MF_00145">
    <property type="entry name" value="Phosphoglyc_kinase"/>
    <property type="match status" value="1"/>
</dbReference>
<dbReference type="PRINTS" id="PR00477">
    <property type="entry name" value="PHGLYCKINASE"/>
</dbReference>
<evidence type="ECO:0000256" key="8">
    <source>
        <dbReference type="ARBA" id="ARBA00022840"/>
    </source>
</evidence>
<proteinExistence type="inferred from homology"/>